<feature type="region of interest" description="Disordered" evidence="1">
    <location>
        <begin position="1"/>
        <end position="77"/>
    </location>
</feature>
<reference evidence="2" key="2">
    <citation type="submission" date="2019-07" db="EMBL/GenBank/DDBJ databases">
        <authorList>
            <person name="Seetharam A."/>
            <person name="Woodhouse M."/>
            <person name="Cannon E."/>
        </authorList>
    </citation>
    <scope>NUCLEOTIDE SEQUENCE [LARGE SCALE GENOMIC DNA]</scope>
    <source>
        <strain evidence="2">cv. B73</strain>
    </source>
</reference>
<feature type="compositionally biased region" description="Basic residues" evidence="1">
    <location>
        <begin position="54"/>
        <end position="63"/>
    </location>
</feature>
<evidence type="ECO:0000313" key="2">
    <source>
        <dbReference type="EnsemblPlants" id="Zm00001eb073840_P001"/>
    </source>
</evidence>
<dbReference type="Gramene" id="Zm00001eb073840_T001">
    <property type="protein sequence ID" value="Zm00001eb073840_P001"/>
    <property type="gene ID" value="Zm00001eb073840"/>
</dbReference>
<protein>
    <submittedName>
        <fullName evidence="2">Uncharacterized protein</fullName>
    </submittedName>
</protein>
<organism evidence="2 3">
    <name type="scientific">Zea mays</name>
    <name type="common">Maize</name>
    <dbReference type="NCBI Taxonomy" id="4577"/>
    <lineage>
        <taxon>Eukaryota</taxon>
        <taxon>Viridiplantae</taxon>
        <taxon>Streptophyta</taxon>
        <taxon>Embryophyta</taxon>
        <taxon>Tracheophyta</taxon>
        <taxon>Spermatophyta</taxon>
        <taxon>Magnoliopsida</taxon>
        <taxon>Liliopsida</taxon>
        <taxon>Poales</taxon>
        <taxon>Poaceae</taxon>
        <taxon>PACMAD clade</taxon>
        <taxon>Panicoideae</taxon>
        <taxon>Andropogonodae</taxon>
        <taxon>Andropogoneae</taxon>
        <taxon>Tripsacinae</taxon>
        <taxon>Zea</taxon>
    </lineage>
</organism>
<dbReference type="AlphaFoldDB" id="A0A804MBU0"/>
<reference evidence="2" key="3">
    <citation type="submission" date="2021-05" db="UniProtKB">
        <authorList>
            <consortium name="EnsemblPlants"/>
        </authorList>
    </citation>
    <scope>IDENTIFICATION</scope>
    <source>
        <strain evidence="2">cv. B73</strain>
    </source>
</reference>
<dbReference type="EnsemblPlants" id="Zm00001eb073840_T001">
    <property type="protein sequence ID" value="Zm00001eb073840_P001"/>
    <property type="gene ID" value="Zm00001eb073840"/>
</dbReference>
<dbReference type="Proteomes" id="UP000007305">
    <property type="component" value="Chromosome 2"/>
</dbReference>
<evidence type="ECO:0000313" key="3">
    <source>
        <dbReference type="Proteomes" id="UP000007305"/>
    </source>
</evidence>
<sequence length="122" mass="13916">MAVPSHMYVLGTDLKQETNPQGAEKNSKLRHRPLRTLPRLTKEQREQGNPNKQLHSKQVKKQNNKSSQTPTPADSYMTQTYRETNIFSRKKILDWVCFFSIPHSLPGTASSLSSCFALATER</sequence>
<reference evidence="3" key="1">
    <citation type="submission" date="2015-12" db="EMBL/GenBank/DDBJ databases">
        <title>Update maize B73 reference genome by single molecule sequencing technologies.</title>
        <authorList>
            <consortium name="Maize Genome Sequencing Project"/>
            <person name="Ware D."/>
        </authorList>
    </citation>
    <scope>NUCLEOTIDE SEQUENCE [LARGE SCALE GENOMIC DNA]</scope>
    <source>
        <strain evidence="3">cv. B73</strain>
    </source>
</reference>
<proteinExistence type="predicted"/>
<keyword evidence="3" id="KW-1185">Reference proteome</keyword>
<accession>A0A804MBU0</accession>
<dbReference type="InParanoid" id="A0A804MBU0"/>
<evidence type="ECO:0000256" key="1">
    <source>
        <dbReference type="SAM" id="MobiDB-lite"/>
    </source>
</evidence>
<name>A0A804MBU0_MAIZE</name>